<organism evidence="1 2">
    <name type="scientific">Urbifossiella limnaea</name>
    <dbReference type="NCBI Taxonomy" id="2528023"/>
    <lineage>
        <taxon>Bacteria</taxon>
        <taxon>Pseudomonadati</taxon>
        <taxon>Planctomycetota</taxon>
        <taxon>Planctomycetia</taxon>
        <taxon>Gemmatales</taxon>
        <taxon>Gemmataceae</taxon>
        <taxon>Urbifossiella</taxon>
    </lineage>
</organism>
<evidence type="ECO:0000313" key="2">
    <source>
        <dbReference type="Proteomes" id="UP000319576"/>
    </source>
</evidence>
<proteinExistence type="predicted"/>
<dbReference type="PROSITE" id="PS51318">
    <property type="entry name" value="TAT"/>
    <property type="match status" value="1"/>
</dbReference>
<dbReference type="Pfam" id="PF07394">
    <property type="entry name" value="DUF1501"/>
    <property type="match status" value="1"/>
</dbReference>
<evidence type="ECO:0008006" key="3">
    <source>
        <dbReference type="Google" id="ProtNLM"/>
    </source>
</evidence>
<evidence type="ECO:0000313" key="1">
    <source>
        <dbReference type="EMBL" id="QDU20859.1"/>
    </source>
</evidence>
<dbReference type="KEGG" id="uli:ETAA1_28210"/>
<dbReference type="InterPro" id="IPR017850">
    <property type="entry name" value="Alkaline_phosphatase_core_sf"/>
</dbReference>
<dbReference type="SUPFAM" id="SSF53649">
    <property type="entry name" value="Alkaline phosphatase-like"/>
    <property type="match status" value="1"/>
</dbReference>
<gene>
    <name evidence="1" type="ORF">ETAA1_28210</name>
</gene>
<sequence>MPTRRTFLQVGGLALGGLTLPGLLRARAQSPAATRKRSVILVWLAGGPSHIDMYDLKPNAPAEVRGEFRPIPTNVTGIQIGEHLPRQAAIMDKFSVVRSVTHTQAGHGMGSQWMQTGYPVTIEVNDNIHPSTGSVVARLKGPNDPGLPAYVNLPRQVSFGKAAYLGAAFNPFSPDANPNDAAFQVRNMRLPGRVDATRLDRRRQLLQDLDTTRRDIDLRGDLDGLDTFYRDALDMVTSPKAQRAFDISREAPRLRDRYGRNDLGQSCLLARRLVEAGVTFVTVQAGGGWDTHGNNFAELKRRLLPQYDAGVASLIEDLHDRGLSDDVLVMSLGEFGRTPKINKDAGRDHWPGAMSVLYAGGGLKTGQAIGTTNALAEYPTSKPFTPGCALATMYHAVGVDHRHTFYDDAQRPLNVLPEGEPIRDLVG</sequence>
<reference evidence="1 2" key="1">
    <citation type="submission" date="2019-02" db="EMBL/GenBank/DDBJ databases">
        <title>Deep-cultivation of Planctomycetes and their phenomic and genomic characterization uncovers novel biology.</title>
        <authorList>
            <person name="Wiegand S."/>
            <person name="Jogler M."/>
            <person name="Boedeker C."/>
            <person name="Pinto D."/>
            <person name="Vollmers J."/>
            <person name="Rivas-Marin E."/>
            <person name="Kohn T."/>
            <person name="Peeters S.H."/>
            <person name="Heuer A."/>
            <person name="Rast P."/>
            <person name="Oberbeckmann S."/>
            <person name="Bunk B."/>
            <person name="Jeske O."/>
            <person name="Meyerdierks A."/>
            <person name="Storesund J.E."/>
            <person name="Kallscheuer N."/>
            <person name="Luecker S."/>
            <person name="Lage O.M."/>
            <person name="Pohl T."/>
            <person name="Merkel B.J."/>
            <person name="Hornburger P."/>
            <person name="Mueller R.-W."/>
            <person name="Bruemmer F."/>
            <person name="Labrenz M."/>
            <person name="Spormann A.M."/>
            <person name="Op den Camp H."/>
            <person name="Overmann J."/>
            <person name="Amann R."/>
            <person name="Jetten M.S.M."/>
            <person name="Mascher T."/>
            <person name="Medema M.H."/>
            <person name="Devos D.P."/>
            <person name="Kaster A.-K."/>
            <person name="Ovreas L."/>
            <person name="Rohde M."/>
            <person name="Galperin M.Y."/>
            <person name="Jogler C."/>
        </authorList>
    </citation>
    <scope>NUCLEOTIDE SEQUENCE [LARGE SCALE GENOMIC DNA]</scope>
    <source>
        <strain evidence="1 2">ETA_A1</strain>
    </source>
</reference>
<protein>
    <recommendedName>
        <fullName evidence="3">DUF1501 domain-containing protein</fullName>
    </recommendedName>
</protein>
<name>A0A517XTL1_9BACT</name>
<dbReference type="AlphaFoldDB" id="A0A517XTL1"/>
<dbReference type="InterPro" id="IPR006311">
    <property type="entry name" value="TAT_signal"/>
</dbReference>
<dbReference type="Proteomes" id="UP000319576">
    <property type="component" value="Chromosome"/>
</dbReference>
<dbReference type="EMBL" id="CP036273">
    <property type="protein sequence ID" value="QDU20859.1"/>
    <property type="molecule type" value="Genomic_DNA"/>
</dbReference>
<accession>A0A517XTL1</accession>
<dbReference type="RefSeq" id="WP_238389441.1">
    <property type="nucleotide sequence ID" value="NZ_CP036273.1"/>
</dbReference>
<dbReference type="PANTHER" id="PTHR43737">
    <property type="entry name" value="BLL7424 PROTEIN"/>
    <property type="match status" value="1"/>
</dbReference>
<dbReference type="InterPro" id="IPR010869">
    <property type="entry name" value="DUF1501"/>
</dbReference>
<keyword evidence="2" id="KW-1185">Reference proteome</keyword>
<dbReference type="PANTHER" id="PTHR43737:SF1">
    <property type="entry name" value="DUF1501 DOMAIN-CONTAINING PROTEIN"/>
    <property type="match status" value="1"/>
</dbReference>